<accession>A0ABQ4TCU5</accession>
<dbReference type="Proteomes" id="UP001055156">
    <property type="component" value="Unassembled WGS sequence"/>
</dbReference>
<gene>
    <name evidence="1" type="ORF">LKMONMHP_4007</name>
</gene>
<name>A0ABQ4TCU5_METOR</name>
<proteinExistence type="predicted"/>
<keyword evidence="2" id="KW-1185">Reference proteome</keyword>
<comment type="caution">
    <text evidence="1">The sequence shown here is derived from an EMBL/GenBank/DDBJ whole genome shotgun (WGS) entry which is preliminary data.</text>
</comment>
<evidence type="ECO:0000313" key="1">
    <source>
        <dbReference type="EMBL" id="GJE29128.1"/>
    </source>
</evidence>
<reference evidence="1" key="2">
    <citation type="submission" date="2021-08" db="EMBL/GenBank/DDBJ databases">
        <authorList>
            <person name="Tani A."/>
            <person name="Ola A."/>
            <person name="Ogura Y."/>
            <person name="Katsura K."/>
            <person name="Hayashi T."/>
        </authorList>
    </citation>
    <scope>NUCLEOTIDE SEQUENCE</scope>
    <source>
        <strain evidence="1">NBRC 15689</strain>
    </source>
</reference>
<dbReference type="EMBL" id="BPQV01000013">
    <property type="protein sequence ID" value="GJE29128.1"/>
    <property type="molecule type" value="Genomic_DNA"/>
</dbReference>
<sequence length="48" mass="4870">MSAPLPLPTAPDDMGAVYAAIGEAVATARLMMTAELLQETRPVGRGGA</sequence>
<protein>
    <submittedName>
        <fullName evidence="1">Uncharacterized protein</fullName>
    </submittedName>
</protein>
<organism evidence="1 2">
    <name type="scientific">Methylobacterium organophilum</name>
    <dbReference type="NCBI Taxonomy" id="410"/>
    <lineage>
        <taxon>Bacteria</taxon>
        <taxon>Pseudomonadati</taxon>
        <taxon>Pseudomonadota</taxon>
        <taxon>Alphaproteobacteria</taxon>
        <taxon>Hyphomicrobiales</taxon>
        <taxon>Methylobacteriaceae</taxon>
        <taxon>Methylobacterium</taxon>
    </lineage>
</organism>
<evidence type="ECO:0000313" key="2">
    <source>
        <dbReference type="Proteomes" id="UP001055156"/>
    </source>
</evidence>
<reference evidence="1" key="1">
    <citation type="journal article" date="2021" name="Front. Microbiol.">
        <title>Comprehensive Comparative Genomics and Phenotyping of Methylobacterium Species.</title>
        <authorList>
            <person name="Alessa O."/>
            <person name="Ogura Y."/>
            <person name="Fujitani Y."/>
            <person name="Takami H."/>
            <person name="Hayashi T."/>
            <person name="Sahin N."/>
            <person name="Tani A."/>
        </authorList>
    </citation>
    <scope>NUCLEOTIDE SEQUENCE</scope>
    <source>
        <strain evidence="1">NBRC 15689</strain>
    </source>
</reference>